<dbReference type="GO" id="GO:0016787">
    <property type="term" value="F:hydrolase activity"/>
    <property type="evidence" value="ECO:0007669"/>
    <property type="project" value="UniProtKB-ARBA"/>
</dbReference>
<dbReference type="Gene3D" id="4.10.60.10">
    <property type="entry name" value="Zinc finger, CCHC-type"/>
    <property type="match status" value="2"/>
</dbReference>
<dbReference type="PANTHER" id="PTHR24209">
    <property type="entry name" value="PROTEIN DA1-RELATED 2"/>
    <property type="match status" value="1"/>
</dbReference>
<evidence type="ECO:0000259" key="9">
    <source>
        <dbReference type="PROSITE" id="PS50023"/>
    </source>
</evidence>
<evidence type="ECO:0000313" key="12">
    <source>
        <dbReference type="Proteomes" id="UP001172457"/>
    </source>
</evidence>
<dbReference type="SMART" id="SM00343">
    <property type="entry name" value="ZnF_C2HC"/>
    <property type="match status" value="4"/>
</dbReference>
<feature type="region of interest" description="Disordered" evidence="8">
    <location>
        <begin position="33"/>
        <end position="69"/>
    </location>
</feature>
<evidence type="ECO:0000256" key="1">
    <source>
        <dbReference type="ARBA" id="ARBA00022723"/>
    </source>
</evidence>
<dbReference type="InterPro" id="IPR001781">
    <property type="entry name" value="Znf_LIM"/>
</dbReference>
<dbReference type="GO" id="GO:0008270">
    <property type="term" value="F:zinc ion binding"/>
    <property type="evidence" value="ECO:0007669"/>
    <property type="project" value="UniProtKB-KW"/>
</dbReference>
<dbReference type="SUPFAM" id="SSF57716">
    <property type="entry name" value="Glucocorticoid receptor-like (DNA-binding domain)"/>
    <property type="match status" value="2"/>
</dbReference>
<dbReference type="Pfam" id="PF00098">
    <property type="entry name" value="zf-CCHC"/>
    <property type="match status" value="4"/>
</dbReference>
<feature type="compositionally biased region" description="Basic and acidic residues" evidence="8">
    <location>
        <begin position="1265"/>
        <end position="1276"/>
    </location>
</feature>
<dbReference type="PANTHER" id="PTHR24209:SF37">
    <property type="entry name" value="LIM ZINC-BINDING DOMAIN-CONTAINING PROTEIN"/>
    <property type="match status" value="1"/>
</dbReference>
<dbReference type="GO" id="GO:0140096">
    <property type="term" value="F:catalytic activity, acting on a protein"/>
    <property type="evidence" value="ECO:0007669"/>
    <property type="project" value="UniProtKB-ARBA"/>
</dbReference>
<gene>
    <name evidence="11" type="ORF">OSB04_000032</name>
</gene>
<feature type="region of interest" description="Disordered" evidence="8">
    <location>
        <begin position="994"/>
        <end position="1015"/>
    </location>
</feature>
<dbReference type="InterPro" id="IPR005162">
    <property type="entry name" value="Retrotrans_gag_dom"/>
</dbReference>
<dbReference type="Pfam" id="PF12315">
    <property type="entry name" value="DA1-like"/>
    <property type="match status" value="1"/>
</dbReference>
<feature type="compositionally biased region" description="Acidic residues" evidence="8">
    <location>
        <begin position="1209"/>
        <end position="1232"/>
    </location>
</feature>
<feature type="region of interest" description="Disordered" evidence="8">
    <location>
        <begin position="1185"/>
        <end position="1276"/>
    </location>
</feature>
<evidence type="ECO:0000256" key="7">
    <source>
        <dbReference type="PROSITE-ProRule" id="PRU00125"/>
    </source>
</evidence>
<keyword evidence="5 7" id="KW-0440">LIM domain</keyword>
<dbReference type="CDD" id="cd09396">
    <property type="entry name" value="LIM_DA1"/>
    <property type="match status" value="1"/>
</dbReference>
<dbReference type="InterPro" id="IPR003903">
    <property type="entry name" value="UIM_dom"/>
</dbReference>
<keyword evidence="1 7" id="KW-0479">Metal-binding</keyword>
<feature type="compositionally biased region" description="Acidic residues" evidence="8">
    <location>
        <begin position="1192"/>
        <end position="1201"/>
    </location>
</feature>
<dbReference type="InterPro" id="IPR036875">
    <property type="entry name" value="Znf_CCHC_sf"/>
</dbReference>
<dbReference type="EMBL" id="JARYMX010000001">
    <property type="protein sequence ID" value="KAJ9564066.1"/>
    <property type="molecule type" value="Genomic_DNA"/>
</dbReference>
<feature type="region of interest" description="Disordered" evidence="8">
    <location>
        <begin position="349"/>
        <end position="372"/>
    </location>
</feature>
<accession>A0AA38WUB3</accession>
<dbReference type="SUPFAM" id="SSF57756">
    <property type="entry name" value="Retrovirus zinc finger-like domains"/>
    <property type="match status" value="2"/>
</dbReference>
<organism evidence="11 12">
    <name type="scientific">Centaurea solstitialis</name>
    <name type="common">yellow star-thistle</name>
    <dbReference type="NCBI Taxonomy" id="347529"/>
    <lineage>
        <taxon>Eukaryota</taxon>
        <taxon>Viridiplantae</taxon>
        <taxon>Streptophyta</taxon>
        <taxon>Embryophyta</taxon>
        <taxon>Tracheophyta</taxon>
        <taxon>Spermatophyta</taxon>
        <taxon>Magnoliopsida</taxon>
        <taxon>eudicotyledons</taxon>
        <taxon>Gunneridae</taxon>
        <taxon>Pentapetalae</taxon>
        <taxon>asterids</taxon>
        <taxon>campanulids</taxon>
        <taxon>Asterales</taxon>
        <taxon>Asteraceae</taxon>
        <taxon>Carduoideae</taxon>
        <taxon>Cardueae</taxon>
        <taxon>Centaureinae</taxon>
        <taxon>Centaurea</taxon>
    </lineage>
</organism>
<proteinExistence type="predicted"/>
<evidence type="ECO:0000256" key="2">
    <source>
        <dbReference type="ARBA" id="ARBA00022737"/>
    </source>
</evidence>
<dbReference type="GO" id="GO:0003676">
    <property type="term" value="F:nucleic acid binding"/>
    <property type="evidence" value="ECO:0007669"/>
    <property type="project" value="InterPro"/>
</dbReference>
<evidence type="ECO:0000256" key="5">
    <source>
        <dbReference type="ARBA" id="ARBA00023038"/>
    </source>
</evidence>
<evidence type="ECO:0008006" key="13">
    <source>
        <dbReference type="Google" id="ProtNLM"/>
    </source>
</evidence>
<feature type="domain" description="CCHC-type" evidence="10">
    <location>
        <begin position="426"/>
        <end position="441"/>
    </location>
</feature>
<sequence length="1686" mass="191667">MLWCTASQKGGMLLVTSQKVDRDVTSQKIVMANTRSQTGAARGPPDQTASTADHHARTDVVESPPRLSALGGRTEFIPRVNLEDRNPVITEVTPEMRIFDNVMKAVTEAMTKQQESFARILEERDASHRRHEAVGENAGIGSGDAAVVVVTEETRTIGDKEKAKGRGCSYKNFLGCKPPEFRGCNEPITCLYWLREMEMAFEASECDDSQRVKFASHLLKGEALTWWNLTRTSLTPEVLAVLPWSEFKKKMLEKYCSERALDKIEDEFRGMEKGDSPVTDYAKEFLERLGMVEHLAPDEKSKIKAYVRGLPAEMRSAVRIARVTTLHEAIEESLRVEDDIAQARTEHYQAGQKRKREEPLEQPCPTKTTNDERRVDPRRDLWWCHKCRTKHHGPCRREPPSDPISCSKCGKRGHMARDCSIRGLVCFECREPGHFMRDCPKLMRGQTGASSEPNARKDNQSRAPSRAFHISVDKETEKTDVVSGNLLVNSLHAYIIVQYECRSFFWSYDSANVEIYGLVEISDLLSEETYLPHSIHRRADGIFGFLRELTVAARHRYQKGGMLLVTSQKVDRDVTSQKIVMANTRSQTGAARGPPDQTASTADHHARTDVVESPPRLSALGGRTEFIPRVNLEDRNPVITEVTPEMRIFDNVMKAVTEAMTKQQESFARILEERDASHRRHEAVGENAGIGSGDAAVVVVTEETRTIGDKEKAKGRGCSYKNFLGCKPPEFRGCNEPITCLYWLREMEMAFEASECDDSQRVKFASHLLKGEALTWWNLTRTSLTPEVLAVLPWSEFKKKMLEKYCSERALDKIEDEFRGMEKGDSPVTDYAKEFLERLGMVEHLAPDEKSKIKAYVRGLPAEMRSAVRIARVTTLHEAIEESLRVEDDIAQARTEHYQAGQKRKREEPLEQPCPTKTTNDERRVEPRRDLWWCHKCRTKHHGPCRREPPSDPISCSKCGKRGHMARDCSIRGLVCFECREPGHFMRDCPKLMRGQTGASSEPNARKDNQSRAPSRAFHISVDKETEKTDVVSGNLLVNSLHAYIIVQYECRSFFWSYDSANVEIYGLVEISDLLSEETYLPHSIHRRADGIFGFLRELTVAARHRFEERRFKSTILAQRVCVMGWLTKILKGIISNNKNSGKYRRRYEDDGIWEEPPTTTDTLSDFDSEEIDRAIALSLLEEDTKSTISVAEDDDEDEDSDKDKDTEKDEDEDEDTEKDEEGSISSEEEDDEKRAVLSPEEDDTGSNSPSEEEEEEQDDDDENDKGKKVIDHDDSHIEEDEELAMAIQESLNVESPPRDDYRSNPTPVQPYLYPGGGYRICVGCRAEIGHGRFLSCMGGVWHPECFRCHACNQPISDYEFSMTENRPFHKSCYKEHHHPKCDVCKNFIPTNSAGLIEYRAHPFWLQKYCPSHEHDRTPRCCSCERMEARDTKYLLLDDGRKLCLECLDSAIMDTHECQPLYLEIQDFYEGLNMKIEQQVPLLLVERQALNEAMEGEKNGHHHMPETRGLCLSEEQTISTIIRRPRVGAGRIMDMFTEPYKLVRRCEVTAILILYSLPRLLTGSILAHEMMHAWLRLKGYSNLPPEVEEGICQVLAHMWLDSEIVAGSGSANVASSSSSSAAAPTSSKKGKRSDFEKQLGEFFKHQIESDTSAAYGDGFREGNKSVLKYGLRSTLDHIRLTGRFPC</sequence>
<dbReference type="Proteomes" id="UP001172457">
    <property type="component" value="Chromosome 1"/>
</dbReference>
<dbReference type="FunFam" id="2.10.110.10:FF:000078">
    <property type="entry name" value="Protein DA1-related 1"/>
    <property type="match status" value="1"/>
</dbReference>
<evidence type="ECO:0000256" key="8">
    <source>
        <dbReference type="SAM" id="MobiDB-lite"/>
    </source>
</evidence>
<dbReference type="Gene3D" id="2.10.110.10">
    <property type="entry name" value="Cysteine Rich Protein"/>
    <property type="match status" value="1"/>
</dbReference>
<reference evidence="11" key="1">
    <citation type="submission" date="2023-03" db="EMBL/GenBank/DDBJ databases">
        <title>Chromosome-scale reference genome and RAD-based genetic map of yellow starthistle (Centaurea solstitialis) reveal putative structural variation and QTLs associated with invader traits.</title>
        <authorList>
            <person name="Reatini B."/>
            <person name="Cang F.A."/>
            <person name="Jiang Q."/>
            <person name="Mckibben M.T.W."/>
            <person name="Barker M.S."/>
            <person name="Rieseberg L.H."/>
            <person name="Dlugosch K.M."/>
        </authorList>
    </citation>
    <scope>NUCLEOTIDE SEQUENCE</scope>
    <source>
        <strain evidence="11">CAN-66</strain>
        <tissue evidence="11">Leaf</tissue>
    </source>
</reference>
<dbReference type="PROSITE" id="PS50158">
    <property type="entry name" value="ZF_CCHC"/>
    <property type="match status" value="4"/>
</dbReference>
<dbReference type="SMART" id="SM00726">
    <property type="entry name" value="UIM"/>
    <property type="match status" value="2"/>
</dbReference>
<protein>
    <recommendedName>
        <fullName evidence="13">Zinc finger protein</fullName>
    </recommendedName>
</protein>
<feature type="domain" description="CCHC-type" evidence="10">
    <location>
        <begin position="976"/>
        <end position="991"/>
    </location>
</feature>
<evidence type="ECO:0000259" key="10">
    <source>
        <dbReference type="PROSITE" id="PS50158"/>
    </source>
</evidence>
<dbReference type="GO" id="GO:0043130">
    <property type="term" value="F:ubiquitin binding"/>
    <property type="evidence" value="ECO:0007669"/>
    <property type="project" value="UniProtKB-ARBA"/>
</dbReference>
<feature type="domain" description="LIM zinc-binding" evidence="9">
    <location>
        <begin position="1320"/>
        <end position="1380"/>
    </location>
</feature>
<name>A0AA38WUB3_9ASTR</name>
<evidence type="ECO:0000256" key="4">
    <source>
        <dbReference type="ARBA" id="ARBA00022843"/>
    </source>
</evidence>
<feature type="region of interest" description="Disordered" evidence="8">
    <location>
        <begin position="584"/>
        <end position="619"/>
    </location>
</feature>
<feature type="region of interest" description="Disordered" evidence="8">
    <location>
        <begin position="899"/>
        <end position="922"/>
    </location>
</feature>
<keyword evidence="4" id="KW-0832">Ubl conjugation</keyword>
<evidence type="ECO:0000256" key="3">
    <source>
        <dbReference type="ARBA" id="ARBA00022833"/>
    </source>
</evidence>
<dbReference type="Pfam" id="PF03732">
    <property type="entry name" value="Retrotrans_gag"/>
    <property type="match status" value="2"/>
</dbReference>
<dbReference type="Pfam" id="PF00412">
    <property type="entry name" value="LIM"/>
    <property type="match status" value="1"/>
</dbReference>
<dbReference type="PROSITE" id="PS50330">
    <property type="entry name" value="UIM"/>
    <property type="match status" value="1"/>
</dbReference>
<dbReference type="PROSITE" id="PS50023">
    <property type="entry name" value="LIM_DOMAIN_2"/>
    <property type="match status" value="1"/>
</dbReference>
<dbReference type="PROSITE" id="PS00478">
    <property type="entry name" value="LIM_DOMAIN_1"/>
    <property type="match status" value="1"/>
</dbReference>
<dbReference type="InterPro" id="IPR045218">
    <property type="entry name" value="DA1-like"/>
</dbReference>
<keyword evidence="2" id="KW-0677">Repeat</keyword>
<keyword evidence="3 7" id="KW-0862">Zinc</keyword>
<feature type="compositionally biased region" description="Low complexity" evidence="8">
    <location>
        <begin position="1613"/>
        <end position="1627"/>
    </location>
</feature>
<evidence type="ECO:0000313" key="11">
    <source>
        <dbReference type="EMBL" id="KAJ9564066.1"/>
    </source>
</evidence>
<keyword evidence="6" id="KW-0863">Zinc-finger</keyword>
<dbReference type="GO" id="GO:0032875">
    <property type="term" value="P:regulation of DNA endoreduplication"/>
    <property type="evidence" value="ECO:0007669"/>
    <property type="project" value="UniProtKB-ARBA"/>
</dbReference>
<feature type="domain" description="CCHC-type" evidence="10">
    <location>
        <begin position="956"/>
        <end position="969"/>
    </location>
</feature>
<comment type="caution">
    <text evidence="11">The sequence shown here is derived from an EMBL/GenBank/DDBJ whole genome shotgun (WGS) entry which is preliminary data.</text>
</comment>
<feature type="compositionally biased region" description="Acidic residues" evidence="8">
    <location>
        <begin position="1240"/>
        <end position="1264"/>
    </location>
</feature>
<dbReference type="InterPro" id="IPR022087">
    <property type="entry name" value="DA1-like_dom"/>
</dbReference>
<dbReference type="SMART" id="SM00132">
    <property type="entry name" value="LIM"/>
    <property type="match status" value="1"/>
</dbReference>
<feature type="domain" description="CCHC-type" evidence="10">
    <location>
        <begin position="406"/>
        <end position="419"/>
    </location>
</feature>
<dbReference type="InterPro" id="IPR001878">
    <property type="entry name" value="Znf_CCHC"/>
</dbReference>
<evidence type="ECO:0000256" key="6">
    <source>
        <dbReference type="PROSITE-ProRule" id="PRU00047"/>
    </source>
</evidence>
<feature type="region of interest" description="Disordered" evidence="8">
    <location>
        <begin position="1613"/>
        <end position="1633"/>
    </location>
</feature>
<keyword evidence="12" id="KW-1185">Reference proteome</keyword>
<feature type="region of interest" description="Disordered" evidence="8">
    <location>
        <begin position="444"/>
        <end position="465"/>
    </location>
</feature>